<evidence type="ECO:0000256" key="3">
    <source>
        <dbReference type="ARBA" id="ARBA00022884"/>
    </source>
</evidence>
<gene>
    <name evidence="7" type="primary">rplI</name>
    <name evidence="10" type="ORF">DEA61_01395</name>
</gene>
<comment type="similarity">
    <text evidence="1 7">Belongs to the bacterial ribosomal protein bL9 family.</text>
</comment>
<dbReference type="Proteomes" id="UP000264445">
    <property type="component" value="Unassembled WGS sequence"/>
</dbReference>
<dbReference type="EMBL" id="DOLB01000031">
    <property type="protein sequence ID" value="HBT48521.1"/>
    <property type="molecule type" value="Genomic_DNA"/>
</dbReference>
<dbReference type="Gene3D" id="3.10.430.100">
    <property type="entry name" value="Ribosomal protein L9, C-terminal domain"/>
    <property type="match status" value="1"/>
</dbReference>
<dbReference type="GO" id="GO:0019843">
    <property type="term" value="F:rRNA binding"/>
    <property type="evidence" value="ECO:0007669"/>
    <property type="project" value="UniProtKB-UniRule"/>
</dbReference>
<dbReference type="GO" id="GO:0003735">
    <property type="term" value="F:structural constituent of ribosome"/>
    <property type="evidence" value="ECO:0007669"/>
    <property type="project" value="InterPro"/>
</dbReference>
<sequence>MKVILVKDVKNVGKAGEVVNVSDGYGRNYLIPKGLAIEATESNLKMLNEKKKAEERKRQQELEQAKELAQKLSKVGVTLKVKAGENGKLFGSVTSKDVEEALKEKGFEIDKKKIVLPENIKTTGTYYAEVKLYQGVTAKVQVDVVAE</sequence>
<feature type="coiled-coil region" evidence="8">
    <location>
        <begin position="36"/>
        <end position="75"/>
    </location>
</feature>
<dbReference type="InterPro" id="IPR020069">
    <property type="entry name" value="Ribosomal_bL9_C"/>
</dbReference>
<dbReference type="InterPro" id="IPR020070">
    <property type="entry name" value="Ribosomal_bL9_N"/>
</dbReference>
<evidence type="ECO:0000256" key="5">
    <source>
        <dbReference type="ARBA" id="ARBA00023274"/>
    </source>
</evidence>
<keyword evidence="8" id="KW-0175">Coiled coil</keyword>
<evidence type="ECO:0000256" key="4">
    <source>
        <dbReference type="ARBA" id="ARBA00022980"/>
    </source>
</evidence>
<dbReference type="InterPro" id="IPR000244">
    <property type="entry name" value="Ribosomal_bL9"/>
</dbReference>
<dbReference type="AlphaFoldDB" id="A0A101E4P7"/>
<keyword evidence="4 7" id="KW-0689">Ribosomal protein</keyword>
<dbReference type="NCBIfam" id="TIGR00158">
    <property type="entry name" value="L9"/>
    <property type="match status" value="1"/>
</dbReference>
<dbReference type="RefSeq" id="WP_278428599.1">
    <property type="nucleotide sequence ID" value="NZ_DOLB01000031.1"/>
</dbReference>
<comment type="caution">
    <text evidence="10">The sequence shown here is derived from an EMBL/GenBank/DDBJ whole genome shotgun (WGS) entry which is preliminary data.</text>
</comment>
<dbReference type="FunFam" id="3.40.5.10:FF:000002">
    <property type="entry name" value="50S ribosomal protein L9"/>
    <property type="match status" value="1"/>
</dbReference>
<dbReference type="GO" id="GO:0005840">
    <property type="term" value="C:ribosome"/>
    <property type="evidence" value="ECO:0007669"/>
    <property type="project" value="UniProtKB-KW"/>
</dbReference>
<keyword evidence="3 7" id="KW-0694">RNA-binding</keyword>
<feature type="domain" description="Ribosomal protein L9" evidence="9">
    <location>
        <begin position="13"/>
        <end position="40"/>
    </location>
</feature>
<dbReference type="PANTHER" id="PTHR21368">
    <property type="entry name" value="50S RIBOSOMAL PROTEIN L9"/>
    <property type="match status" value="1"/>
</dbReference>
<protein>
    <recommendedName>
        <fullName evidence="6 7">Large ribosomal subunit protein bL9</fullName>
    </recommendedName>
</protein>
<dbReference type="InterPro" id="IPR036935">
    <property type="entry name" value="Ribosomal_bL9_N_sf"/>
</dbReference>
<dbReference type="InterPro" id="IPR020594">
    <property type="entry name" value="Ribosomal_bL9_bac/chp"/>
</dbReference>
<evidence type="ECO:0000259" key="9">
    <source>
        <dbReference type="PROSITE" id="PS00651"/>
    </source>
</evidence>
<evidence type="ECO:0000256" key="1">
    <source>
        <dbReference type="ARBA" id="ARBA00010605"/>
    </source>
</evidence>
<keyword evidence="5 7" id="KW-0687">Ribonucleoprotein</keyword>
<dbReference type="Pfam" id="PF01281">
    <property type="entry name" value="Ribosomal_L9_N"/>
    <property type="match status" value="1"/>
</dbReference>
<dbReference type="GO" id="GO:0006412">
    <property type="term" value="P:translation"/>
    <property type="evidence" value="ECO:0007669"/>
    <property type="project" value="UniProtKB-UniRule"/>
</dbReference>
<evidence type="ECO:0000256" key="7">
    <source>
        <dbReference type="HAMAP-Rule" id="MF_00503"/>
    </source>
</evidence>
<evidence type="ECO:0000256" key="6">
    <source>
        <dbReference type="ARBA" id="ARBA00035292"/>
    </source>
</evidence>
<comment type="function">
    <text evidence="7">Binds to the 23S rRNA.</text>
</comment>
<dbReference type="PROSITE" id="PS00651">
    <property type="entry name" value="RIBOSOMAL_L9"/>
    <property type="match status" value="1"/>
</dbReference>
<dbReference type="SUPFAM" id="SSF55658">
    <property type="entry name" value="L9 N-domain-like"/>
    <property type="match status" value="1"/>
</dbReference>
<evidence type="ECO:0000313" key="10">
    <source>
        <dbReference type="EMBL" id="HBT48521.1"/>
    </source>
</evidence>
<dbReference type="GO" id="GO:1990904">
    <property type="term" value="C:ribonucleoprotein complex"/>
    <property type="evidence" value="ECO:0007669"/>
    <property type="project" value="UniProtKB-KW"/>
</dbReference>
<name>A0A101E4P7_9THEO</name>
<accession>A0A101E4P7</accession>
<dbReference type="Gene3D" id="3.40.5.10">
    <property type="entry name" value="Ribosomal protein L9, N-terminal domain"/>
    <property type="match status" value="1"/>
</dbReference>
<dbReference type="InterPro" id="IPR009027">
    <property type="entry name" value="Ribosomal_bL9/RNase_H1_N"/>
</dbReference>
<proteinExistence type="inferred from homology"/>
<dbReference type="InterPro" id="IPR036791">
    <property type="entry name" value="Ribosomal_bL9_C_sf"/>
</dbReference>
<evidence type="ECO:0000256" key="2">
    <source>
        <dbReference type="ARBA" id="ARBA00022730"/>
    </source>
</evidence>
<keyword evidence="2 7" id="KW-0699">rRNA-binding</keyword>
<dbReference type="Pfam" id="PF03948">
    <property type="entry name" value="Ribosomal_L9_C"/>
    <property type="match status" value="1"/>
</dbReference>
<evidence type="ECO:0000256" key="8">
    <source>
        <dbReference type="SAM" id="Coils"/>
    </source>
</evidence>
<organism evidence="10 11">
    <name type="scientific">Caldanaerobacter subterraneus</name>
    <dbReference type="NCBI Taxonomy" id="911092"/>
    <lineage>
        <taxon>Bacteria</taxon>
        <taxon>Bacillati</taxon>
        <taxon>Bacillota</taxon>
        <taxon>Clostridia</taxon>
        <taxon>Thermoanaerobacterales</taxon>
        <taxon>Thermoanaerobacteraceae</taxon>
        <taxon>Caldanaerobacter</taxon>
    </lineage>
</organism>
<reference evidence="10 11" key="1">
    <citation type="journal article" date="2018" name="Nat. Biotechnol.">
        <title>A standardized bacterial taxonomy based on genome phylogeny substantially revises the tree of life.</title>
        <authorList>
            <person name="Parks D.H."/>
            <person name="Chuvochina M."/>
            <person name="Waite D.W."/>
            <person name="Rinke C."/>
            <person name="Skarshewski A."/>
            <person name="Chaumeil P.A."/>
            <person name="Hugenholtz P."/>
        </authorList>
    </citation>
    <scope>NUCLEOTIDE SEQUENCE [LARGE SCALE GENOMIC DNA]</scope>
    <source>
        <strain evidence="10">UBA12544</strain>
    </source>
</reference>
<dbReference type="SUPFAM" id="SSF55653">
    <property type="entry name" value="Ribosomal protein L9 C-domain"/>
    <property type="match status" value="1"/>
</dbReference>
<evidence type="ECO:0000313" key="11">
    <source>
        <dbReference type="Proteomes" id="UP000264445"/>
    </source>
</evidence>
<dbReference type="HAMAP" id="MF_00503">
    <property type="entry name" value="Ribosomal_bL9"/>
    <property type="match status" value="1"/>
</dbReference>